<keyword evidence="4" id="KW-1185">Reference proteome</keyword>
<evidence type="ECO:0000259" key="2">
    <source>
        <dbReference type="PROSITE" id="PS50880"/>
    </source>
</evidence>
<dbReference type="KEGG" id="tpla:ElP_25440"/>
<name>A0A518H1E7_9BACT</name>
<dbReference type="CDD" id="cd01029">
    <property type="entry name" value="TOPRIM_primases"/>
    <property type="match status" value="1"/>
</dbReference>
<sequence>MGRGQRYSNGRRCPVCGGAVEDPPGRGVRCFGFVHHDGTTAFCTREEHAGGLDRIEQIEGFAHRLGDPCGCGVEHGPAGAAPMTPTPRPGTPRAARPKADRKGYAEADDAADALRVADGWGWVARWAYRDADGEEAMRIYRFEPADAADPDPGAKRPKSYRPFHRGADGRWYAGDPAGPLPLYRLPELADAAEVLVVEGEKAAEAARRLGLVACTSAHGAKSARKSDWAPLAGKLVTICPDNDSDGRAYASAVAGLLARLDPAPTVRLLALPDLTDRGDLVDWVAAGGTAERLRELVAAAPAMPATAAAPADSPDSPGPPAASLAVVWPTPDEEDAALEADLRGRGIPILAAQGDARGWKARSDCPCCQRLGTWVYDRRTARRTDTCDALASASWAQATRLYDAAASARDDEVDDVLDCVDFFARADADPDVFLVDRAVQAGGVTLLVAREKVGKSTLMAHLTPAWSPASPGWTSSTRRPARSSTWTMRIARRTSPGRCGGCWRPGASPPSRPGRCCTSSTRTSSARTAPRCGPAT</sequence>
<dbReference type="EMBL" id="CP036426">
    <property type="protein sequence ID" value="QDV34652.1"/>
    <property type="molecule type" value="Genomic_DNA"/>
</dbReference>
<evidence type="ECO:0000256" key="1">
    <source>
        <dbReference type="SAM" id="MobiDB-lite"/>
    </source>
</evidence>
<feature type="compositionally biased region" description="Low complexity" evidence="1">
    <location>
        <begin position="513"/>
        <end position="536"/>
    </location>
</feature>
<accession>A0A518H1E7</accession>
<dbReference type="Gene3D" id="3.40.1360.10">
    <property type="match status" value="1"/>
</dbReference>
<reference evidence="3 4" key="1">
    <citation type="submission" date="2019-02" db="EMBL/GenBank/DDBJ databases">
        <title>Deep-cultivation of Planctomycetes and their phenomic and genomic characterization uncovers novel biology.</title>
        <authorList>
            <person name="Wiegand S."/>
            <person name="Jogler M."/>
            <person name="Boedeker C."/>
            <person name="Pinto D."/>
            <person name="Vollmers J."/>
            <person name="Rivas-Marin E."/>
            <person name="Kohn T."/>
            <person name="Peeters S.H."/>
            <person name="Heuer A."/>
            <person name="Rast P."/>
            <person name="Oberbeckmann S."/>
            <person name="Bunk B."/>
            <person name="Jeske O."/>
            <person name="Meyerdierks A."/>
            <person name="Storesund J.E."/>
            <person name="Kallscheuer N."/>
            <person name="Luecker S."/>
            <person name="Lage O.M."/>
            <person name="Pohl T."/>
            <person name="Merkel B.J."/>
            <person name="Hornburger P."/>
            <person name="Mueller R.-W."/>
            <person name="Bruemmer F."/>
            <person name="Labrenz M."/>
            <person name="Spormann A.M."/>
            <person name="Op den Camp H."/>
            <person name="Overmann J."/>
            <person name="Amann R."/>
            <person name="Jetten M.S.M."/>
            <person name="Mascher T."/>
            <person name="Medema M.H."/>
            <person name="Devos D.P."/>
            <person name="Kaster A.-K."/>
            <person name="Ovreas L."/>
            <person name="Rohde M."/>
            <person name="Galperin M.Y."/>
            <person name="Jogler C."/>
        </authorList>
    </citation>
    <scope>NUCLEOTIDE SEQUENCE [LARGE SCALE GENOMIC DNA]</scope>
    <source>
        <strain evidence="3 4">ElP</strain>
    </source>
</reference>
<feature type="domain" description="Toprim" evidence="2">
    <location>
        <begin position="192"/>
        <end position="272"/>
    </location>
</feature>
<dbReference type="InterPro" id="IPR034154">
    <property type="entry name" value="TOPRIM_DnaG/twinkle"/>
</dbReference>
<protein>
    <recommendedName>
        <fullName evidence="2">Toprim domain-containing protein</fullName>
    </recommendedName>
</protein>
<organism evidence="3 4">
    <name type="scientific">Tautonia plasticadhaerens</name>
    <dbReference type="NCBI Taxonomy" id="2527974"/>
    <lineage>
        <taxon>Bacteria</taxon>
        <taxon>Pseudomonadati</taxon>
        <taxon>Planctomycetota</taxon>
        <taxon>Planctomycetia</taxon>
        <taxon>Isosphaerales</taxon>
        <taxon>Isosphaeraceae</taxon>
        <taxon>Tautonia</taxon>
    </lineage>
</organism>
<gene>
    <name evidence="3" type="ORF">ElP_25440</name>
</gene>
<dbReference type="InterPro" id="IPR006171">
    <property type="entry name" value="TOPRIM_dom"/>
</dbReference>
<dbReference type="AlphaFoldDB" id="A0A518H1E7"/>
<dbReference type="Proteomes" id="UP000317835">
    <property type="component" value="Chromosome"/>
</dbReference>
<dbReference type="PROSITE" id="PS50880">
    <property type="entry name" value="TOPRIM"/>
    <property type="match status" value="1"/>
</dbReference>
<feature type="region of interest" description="Disordered" evidence="1">
    <location>
        <begin position="76"/>
        <end position="105"/>
    </location>
</feature>
<evidence type="ECO:0000313" key="4">
    <source>
        <dbReference type="Proteomes" id="UP000317835"/>
    </source>
</evidence>
<feature type="region of interest" description="Disordered" evidence="1">
    <location>
        <begin position="499"/>
        <end position="536"/>
    </location>
</feature>
<proteinExistence type="predicted"/>
<evidence type="ECO:0000313" key="3">
    <source>
        <dbReference type="EMBL" id="QDV34652.1"/>
    </source>
</evidence>